<name>A0AAE8L2R0_STREI</name>
<dbReference type="Pfam" id="PF01381">
    <property type="entry name" value="HTH_3"/>
    <property type="match status" value="1"/>
</dbReference>
<dbReference type="Gene3D" id="1.10.260.40">
    <property type="entry name" value="lambda repressor-like DNA-binding domains"/>
    <property type="match status" value="1"/>
</dbReference>
<accession>A0AAE8L2R0</accession>
<evidence type="ECO:0000313" key="4">
    <source>
        <dbReference type="Proteomes" id="UP000182107"/>
    </source>
</evidence>
<evidence type="ECO:0000259" key="2">
    <source>
        <dbReference type="PROSITE" id="PS50943"/>
    </source>
</evidence>
<dbReference type="EMBL" id="FNMW01000001">
    <property type="protein sequence ID" value="SDW14852.1"/>
    <property type="molecule type" value="Genomic_DNA"/>
</dbReference>
<dbReference type="PROSITE" id="PS50943">
    <property type="entry name" value="HTH_CROC1"/>
    <property type="match status" value="1"/>
</dbReference>
<dbReference type="SUPFAM" id="SSF47413">
    <property type="entry name" value="lambda repressor-like DNA-binding domains"/>
    <property type="match status" value="1"/>
</dbReference>
<organism evidence="3 4">
    <name type="scientific">Streptococcus equinus</name>
    <name type="common">Streptococcus bovis</name>
    <dbReference type="NCBI Taxonomy" id="1335"/>
    <lineage>
        <taxon>Bacteria</taxon>
        <taxon>Bacillati</taxon>
        <taxon>Bacillota</taxon>
        <taxon>Bacilli</taxon>
        <taxon>Lactobacillales</taxon>
        <taxon>Streptococcaceae</taxon>
        <taxon>Streptococcus</taxon>
    </lineage>
</organism>
<sequence>MNNKIKELRKKKKLTQEELAEKINVTKLTISRWERGERVPKSDKAQQLADFLGVSVSYLLGYSDYKNKDMYLEEHSLDHIIESDKYNAIETIGENNLPLVYKFLRREFEEEYRNVYLNDEDHTFTEEDAIDAVDIAMGNIGDGFWNLPDSLVKLIFYWATLKASEREQLLELIKVLSLNNLDEDSLSNDN</sequence>
<comment type="caution">
    <text evidence="3">The sequence shown here is derived from an EMBL/GenBank/DDBJ whole genome shotgun (WGS) entry which is preliminary data.</text>
</comment>
<keyword evidence="1 3" id="KW-0238">DNA-binding</keyword>
<proteinExistence type="predicted"/>
<dbReference type="PANTHER" id="PTHR46558:SF11">
    <property type="entry name" value="HTH-TYPE TRANSCRIPTIONAL REGULATOR XRE"/>
    <property type="match status" value="1"/>
</dbReference>
<dbReference type="InterPro" id="IPR001387">
    <property type="entry name" value="Cro/C1-type_HTH"/>
</dbReference>
<dbReference type="Proteomes" id="UP000182107">
    <property type="component" value="Unassembled WGS sequence"/>
</dbReference>
<evidence type="ECO:0000256" key="1">
    <source>
        <dbReference type="ARBA" id="ARBA00023125"/>
    </source>
</evidence>
<protein>
    <submittedName>
        <fullName evidence="3">DNA-binding transcriptional regulator, XRE-family HTH domain</fullName>
    </submittedName>
</protein>
<dbReference type="InterPro" id="IPR010982">
    <property type="entry name" value="Lambda_DNA-bd_dom_sf"/>
</dbReference>
<feature type="domain" description="HTH cro/C1-type" evidence="2">
    <location>
        <begin position="5"/>
        <end position="59"/>
    </location>
</feature>
<dbReference type="GO" id="GO:0003677">
    <property type="term" value="F:DNA binding"/>
    <property type="evidence" value="ECO:0007669"/>
    <property type="project" value="UniProtKB-KW"/>
</dbReference>
<dbReference type="AlphaFoldDB" id="A0AAE8L2R0"/>
<evidence type="ECO:0000313" key="3">
    <source>
        <dbReference type="EMBL" id="SDW14852.1"/>
    </source>
</evidence>
<dbReference type="CDD" id="cd00093">
    <property type="entry name" value="HTH_XRE"/>
    <property type="match status" value="1"/>
</dbReference>
<gene>
    <name evidence="3" type="ORF">SAMN05216415_0111</name>
</gene>
<dbReference type="SMART" id="SM00530">
    <property type="entry name" value="HTH_XRE"/>
    <property type="match status" value="1"/>
</dbReference>
<dbReference type="PANTHER" id="PTHR46558">
    <property type="entry name" value="TRACRIPTIONAL REGULATORY PROTEIN-RELATED-RELATED"/>
    <property type="match status" value="1"/>
</dbReference>
<dbReference type="RefSeq" id="WP_074601417.1">
    <property type="nucleotide sequence ID" value="NZ_FNMW01000001.1"/>
</dbReference>
<reference evidence="3 4" key="1">
    <citation type="submission" date="2016-10" db="EMBL/GenBank/DDBJ databases">
        <authorList>
            <person name="Varghese N."/>
            <person name="Submissions S."/>
        </authorList>
    </citation>
    <scope>NUCLEOTIDE SEQUENCE [LARGE SCALE GENOMIC DNA]</scope>
    <source>
        <strain evidence="3 4">Sb17</strain>
    </source>
</reference>